<comment type="caution">
    <text evidence="2">The sequence shown here is derived from an EMBL/GenBank/DDBJ whole genome shotgun (WGS) entry which is preliminary data.</text>
</comment>
<dbReference type="InterPro" id="IPR011009">
    <property type="entry name" value="Kinase-like_dom_sf"/>
</dbReference>
<dbReference type="EMBL" id="JAUKUD010000003">
    <property type="protein sequence ID" value="KAK0750535.1"/>
    <property type="molecule type" value="Genomic_DNA"/>
</dbReference>
<keyword evidence="3" id="KW-1185">Reference proteome</keyword>
<name>A0AA40F3G7_9PEZI</name>
<evidence type="ECO:0000259" key="1">
    <source>
        <dbReference type="Pfam" id="PF01636"/>
    </source>
</evidence>
<sequence length="310" mass="34499">MNCYVDIEFADGVTWIARIRLDDPLLPPPAIQARIFLSEVATLEFLARMRVPAPRVYGYELEAPGNPVGTSYVLMEKLAGQPLDWNSASAEERARVMEQLADVYLELERHPIPQTGSASPLSGGAEPGRVQIGVFAQTPCFETAERGLGPLPVDNYLGFLWRLQALPELVAGSASHAGPGYNITGIIDWEFASAEAKELAFSSPCMMWPVGKFYDGDNVLAEDEERFADIFERRGRGDLAEMVRGGRRWQRYLFFLGGGIPGDMAELEPLFQGLRRGFMALSKFQRRELVPKGGGKQRKYNGKGEWSMEF</sequence>
<dbReference type="Pfam" id="PF01636">
    <property type="entry name" value="APH"/>
    <property type="match status" value="1"/>
</dbReference>
<dbReference type="InterPro" id="IPR051678">
    <property type="entry name" value="AGP_Transferase"/>
</dbReference>
<dbReference type="PANTHER" id="PTHR21310">
    <property type="entry name" value="AMINOGLYCOSIDE PHOSPHOTRANSFERASE-RELATED-RELATED"/>
    <property type="match status" value="1"/>
</dbReference>
<dbReference type="InterPro" id="IPR002575">
    <property type="entry name" value="Aminoglycoside_PTrfase"/>
</dbReference>
<dbReference type="PANTHER" id="PTHR21310:SF15">
    <property type="entry name" value="AMINOGLYCOSIDE PHOSPHOTRANSFERASE DOMAIN-CONTAINING PROTEIN"/>
    <property type="match status" value="1"/>
</dbReference>
<evidence type="ECO:0000313" key="3">
    <source>
        <dbReference type="Proteomes" id="UP001172155"/>
    </source>
</evidence>
<gene>
    <name evidence="2" type="ORF">B0T18DRAFT_437704</name>
</gene>
<accession>A0AA40F3G7</accession>
<feature type="domain" description="Aminoglycoside phosphotransferase" evidence="1">
    <location>
        <begin position="27"/>
        <end position="121"/>
    </location>
</feature>
<reference evidence="2" key="1">
    <citation type="submission" date="2023-06" db="EMBL/GenBank/DDBJ databases">
        <title>Genome-scale phylogeny and comparative genomics of the fungal order Sordariales.</title>
        <authorList>
            <consortium name="Lawrence Berkeley National Laboratory"/>
            <person name="Hensen N."/>
            <person name="Bonometti L."/>
            <person name="Westerberg I."/>
            <person name="Brannstrom I.O."/>
            <person name="Guillou S."/>
            <person name="Cros-Aarteil S."/>
            <person name="Calhoun S."/>
            <person name="Haridas S."/>
            <person name="Kuo A."/>
            <person name="Mondo S."/>
            <person name="Pangilinan J."/>
            <person name="Riley R."/>
            <person name="LaButti K."/>
            <person name="Andreopoulos B."/>
            <person name="Lipzen A."/>
            <person name="Chen C."/>
            <person name="Yanf M."/>
            <person name="Daum C."/>
            <person name="Ng V."/>
            <person name="Clum A."/>
            <person name="Steindorff A."/>
            <person name="Ohm R."/>
            <person name="Martin F."/>
            <person name="Silar P."/>
            <person name="Natvig D."/>
            <person name="Lalanne C."/>
            <person name="Gautier V."/>
            <person name="Ament-velasquez S.L."/>
            <person name="Kruys A."/>
            <person name="Hutchinson M.I."/>
            <person name="Powell A.J."/>
            <person name="Barry K."/>
            <person name="Miller A.N."/>
            <person name="Grigoriev I.V."/>
            <person name="Debuchy R."/>
            <person name="Gladieux P."/>
            <person name="Thoren M.H."/>
            <person name="Johannesson H."/>
        </authorList>
    </citation>
    <scope>NUCLEOTIDE SEQUENCE</scope>
    <source>
        <strain evidence="2">SMH3187-1</strain>
    </source>
</reference>
<dbReference type="SUPFAM" id="SSF56112">
    <property type="entry name" value="Protein kinase-like (PK-like)"/>
    <property type="match status" value="1"/>
</dbReference>
<proteinExistence type="predicted"/>
<organism evidence="2 3">
    <name type="scientific">Schizothecium vesticola</name>
    <dbReference type="NCBI Taxonomy" id="314040"/>
    <lineage>
        <taxon>Eukaryota</taxon>
        <taxon>Fungi</taxon>
        <taxon>Dikarya</taxon>
        <taxon>Ascomycota</taxon>
        <taxon>Pezizomycotina</taxon>
        <taxon>Sordariomycetes</taxon>
        <taxon>Sordariomycetidae</taxon>
        <taxon>Sordariales</taxon>
        <taxon>Schizotheciaceae</taxon>
        <taxon>Schizothecium</taxon>
    </lineage>
</organism>
<dbReference type="Proteomes" id="UP001172155">
    <property type="component" value="Unassembled WGS sequence"/>
</dbReference>
<dbReference type="AlphaFoldDB" id="A0AA40F3G7"/>
<protein>
    <recommendedName>
        <fullName evidence="1">Aminoglycoside phosphotransferase domain-containing protein</fullName>
    </recommendedName>
</protein>
<evidence type="ECO:0000313" key="2">
    <source>
        <dbReference type="EMBL" id="KAK0750535.1"/>
    </source>
</evidence>